<dbReference type="PANTHER" id="PTHR12270">
    <property type="entry name" value="GLYCOSYLTRANSFERASE-RELATED"/>
    <property type="match status" value="1"/>
</dbReference>
<keyword evidence="4 8" id="KW-1133">Transmembrane helix</keyword>
<dbReference type="PANTHER" id="PTHR12270:SF25">
    <property type="entry name" value="GLYCOSYLTRANSFERASE-LIKE PROTEIN LARGE"/>
    <property type="match status" value="1"/>
</dbReference>
<organism evidence="9 10">
    <name type="scientific">Trichogramma kaykai</name>
    <dbReference type="NCBI Taxonomy" id="54128"/>
    <lineage>
        <taxon>Eukaryota</taxon>
        <taxon>Metazoa</taxon>
        <taxon>Ecdysozoa</taxon>
        <taxon>Arthropoda</taxon>
        <taxon>Hexapoda</taxon>
        <taxon>Insecta</taxon>
        <taxon>Pterygota</taxon>
        <taxon>Neoptera</taxon>
        <taxon>Endopterygota</taxon>
        <taxon>Hymenoptera</taxon>
        <taxon>Apocrita</taxon>
        <taxon>Proctotrupomorpha</taxon>
        <taxon>Chalcidoidea</taxon>
        <taxon>Trichogrammatidae</taxon>
        <taxon>Trichogramma</taxon>
    </lineage>
</organism>
<keyword evidence="6 8" id="KW-0472">Membrane</keyword>
<keyword evidence="10" id="KW-1185">Reference proteome</keyword>
<keyword evidence="7" id="KW-0325">Glycoprotein</keyword>
<dbReference type="Pfam" id="PF01501">
    <property type="entry name" value="Glyco_transf_8"/>
    <property type="match status" value="1"/>
</dbReference>
<feature type="transmembrane region" description="Helical" evidence="8">
    <location>
        <begin position="6"/>
        <end position="23"/>
    </location>
</feature>
<comment type="caution">
    <text evidence="9">The sequence shown here is derived from an EMBL/GenBank/DDBJ whole genome shotgun (WGS) entry which is preliminary data.</text>
</comment>
<evidence type="ECO:0000256" key="5">
    <source>
        <dbReference type="ARBA" id="ARBA00023034"/>
    </source>
</evidence>
<keyword evidence="3" id="KW-0735">Signal-anchor</keyword>
<dbReference type="Gene3D" id="3.90.550.10">
    <property type="entry name" value="Spore Coat Polysaccharide Biosynthesis Protein SpsA, Chain A"/>
    <property type="match status" value="1"/>
</dbReference>
<evidence type="ECO:0000256" key="7">
    <source>
        <dbReference type="ARBA" id="ARBA00023180"/>
    </source>
</evidence>
<evidence type="ECO:0000256" key="3">
    <source>
        <dbReference type="ARBA" id="ARBA00022968"/>
    </source>
</evidence>
<evidence type="ECO:0000313" key="10">
    <source>
        <dbReference type="Proteomes" id="UP001627154"/>
    </source>
</evidence>
<reference evidence="9 10" key="1">
    <citation type="journal article" date="2024" name="bioRxiv">
        <title>A reference genome for Trichogramma kaykai: A tiny desert-dwelling parasitoid wasp with competing sex-ratio distorters.</title>
        <authorList>
            <person name="Culotta J."/>
            <person name="Lindsey A.R."/>
        </authorList>
    </citation>
    <scope>NUCLEOTIDE SEQUENCE [LARGE SCALE GENOMIC DNA]</scope>
    <source>
        <strain evidence="9 10">KSX58</strain>
    </source>
</reference>
<dbReference type="FunFam" id="3.90.550.10:FF:000016">
    <property type="entry name" value="LARGE xylosyl- and glucuronyltransferase 2"/>
    <property type="match status" value="1"/>
</dbReference>
<evidence type="ECO:0000256" key="2">
    <source>
        <dbReference type="ARBA" id="ARBA00022692"/>
    </source>
</evidence>
<dbReference type="InterPro" id="IPR002495">
    <property type="entry name" value="Glyco_trans_8"/>
</dbReference>
<keyword evidence="5" id="KW-0333">Golgi apparatus</keyword>
<keyword evidence="2 8" id="KW-0812">Transmembrane</keyword>
<name>A0ABD2W8L2_9HYME</name>
<dbReference type="AlphaFoldDB" id="A0ABD2W8L2"/>
<comment type="subcellular location">
    <subcellularLocation>
        <location evidence="1">Golgi apparatus membrane</location>
        <topology evidence="1">Single-pass type II membrane protein</topology>
    </subcellularLocation>
</comment>
<accession>A0ABD2W8L2</accession>
<sequence>MVRPWVGWLCILVFIAMLFYLYLSINAPIIRNPYALSTNMLSSKTKESQKFIHSQENLFNLHRSNRDIKVRDCSTLHVALVCAGYNSTISFITTAKSILFYRTKPLHFHLLVDDISLRSLNVVFNTWNLPHVTVSYYKTESWVSKVSWIPNKHYSGVYGLLKLILPDSINEEKVIVLDTDVTVLNDISLLWKFFEQFNDNQVLGLIENQSNWYTRTSKSVFSSQPWPAVGKGFNTGVMLMNLQKLRAMKFNELWKNTASTVLQYIPKTSLADQDIINAVIKNNPNLVFAIDCTWNVQLSDNALSETCYTNTDQINIVHWNSPRKQNVKNKHAQDFRKMHQIILELDGNLLRRKLFGCPSNENIIQSDEDDSCSKFREGANIIYRTHPFYFEFEYNIISNADVVLAAQCSTDRMALLEDLSKHWDGPISVALYLSDADVQTFIDFVQNSAELRNRKNIAYHIVYKEGEFYPVNYLRNVAMKYMTQPFIFQLDIDFLPQMNLHKILMDHLIQYNLTGNENIAFVVPAFETQRYRFTFPMSKADLLKYLELRILYTFRYHVWYQGHAATNYSLYQNATEPYEVSWEPDFEPFVVVPKSAPAYDVRFLGFGWNKVSYITHLTAIGYRYVVLPDTFIIHRPHAPSRDIGKFRTDATYRRCLKQLKDMFVRDLIDQYGDKAIKNLKIVNAKENKSVSV</sequence>
<dbReference type="InterPro" id="IPR051292">
    <property type="entry name" value="Xyl/GlcA_transferase"/>
</dbReference>
<dbReference type="GO" id="GO:0000139">
    <property type="term" value="C:Golgi membrane"/>
    <property type="evidence" value="ECO:0007669"/>
    <property type="project" value="UniProtKB-SubCell"/>
</dbReference>
<proteinExistence type="predicted"/>
<evidence type="ECO:0000256" key="4">
    <source>
        <dbReference type="ARBA" id="ARBA00022989"/>
    </source>
</evidence>
<evidence type="ECO:0000256" key="1">
    <source>
        <dbReference type="ARBA" id="ARBA00004323"/>
    </source>
</evidence>
<protein>
    <recommendedName>
        <fullName evidence="11">Glycosyltransferase-like protein LARGE1</fullName>
    </recommendedName>
</protein>
<evidence type="ECO:0000256" key="8">
    <source>
        <dbReference type="SAM" id="Phobius"/>
    </source>
</evidence>
<dbReference type="SUPFAM" id="SSF53448">
    <property type="entry name" value="Nucleotide-diphospho-sugar transferases"/>
    <property type="match status" value="1"/>
</dbReference>
<dbReference type="Proteomes" id="UP001627154">
    <property type="component" value="Unassembled WGS sequence"/>
</dbReference>
<dbReference type="Pfam" id="PF13896">
    <property type="entry name" value="Glyco_transf_49"/>
    <property type="match status" value="2"/>
</dbReference>
<evidence type="ECO:0000256" key="6">
    <source>
        <dbReference type="ARBA" id="ARBA00023136"/>
    </source>
</evidence>
<gene>
    <name evidence="9" type="ORF">TKK_015880</name>
</gene>
<dbReference type="InterPro" id="IPR029044">
    <property type="entry name" value="Nucleotide-diphossugar_trans"/>
</dbReference>
<evidence type="ECO:0000313" key="9">
    <source>
        <dbReference type="EMBL" id="KAL3388920.1"/>
    </source>
</evidence>
<evidence type="ECO:0008006" key="11">
    <source>
        <dbReference type="Google" id="ProtNLM"/>
    </source>
</evidence>
<dbReference type="EMBL" id="JBJJXI010000124">
    <property type="protein sequence ID" value="KAL3388920.1"/>
    <property type="molecule type" value="Genomic_DNA"/>
</dbReference>